<sequence>MIDRYLRIPNGGYIFWSKGYSDLAKNLYDPQSNIGRLYRLLFSILAKRGLPEQLRGYDEYVHTASAAGYLSPSECWRKLITIVAEPSSYVVIKRALGHGARTRVSNEFNVLSMFGQRRIPRYGTMLLEGSTIEALRLKYYDSSHKRVRPGISEVLAELASVQQSFGIEQLYYSKSESFRDCERIHEIYKNKISPVWKNIIDLTRNYLLDLSSFGPIKVSIAHRDLAPWNFIKHKSEGVIIDWEYGATQRPLTHDIVGYIVSELVYVFDAPAVYALLEQKLTLYGISDIYAVMYFYETALQYIDYFFVGRDAEECTILRFCQFYLEKKLSIGYEN</sequence>
<dbReference type="AlphaFoldDB" id="A0A370FEY5"/>
<dbReference type="SUPFAM" id="SSF56112">
    <property type="entry name" value="Protein kinase-like (PK-like)"/>
    <property type="match status" value="1"/>
</dbReference>
<protein>
    <submittedName>
        <fullName evidence="1">Uncharacterized protein</fullName>
    </submittedName>
</protein>
<dbReference type="Gene3D" id="3.90.1200.10">
    <property type="match status" value="1"/>
</dbReference>
<proteinExistence type="predicted"/>
<reference evidence="1 2" key="1">
    <citation type="submission" date="2018-07" db="EMBL/GenBank/DDBJ databases">
        <title>Genomic Encyclopedia of Type Strains, Phase IV (KMG-IV): sequencing the most valuable type-strain genomes for metagenomic binning, comparative biology and taxonomic classification.</title>
        <authorList>
            <person name="Goeker M."/>
        </authorList>
    </citation>
    <scope>NUCLEOTIDE SEQUENCE [LARGE SCALE GENOMIC DNA]</scope>
    <source>
        <strain evidence="1 2">DSM 21352</strain>
    </source>
</reference>
<evidence type="ECO:0000313" key="1">
    <source>
        <dbReference type="EMBL" id="RDI24962.1"/>
    </source>
</evidence>
<dbReference type="EMBL" id="QQAV01000004">
    <property type="protein sequence ID" value="RDI24962.1"/>
    <property type="molecule type" value="Genomic_DNA"/>
</dbReference>
<dbReference type="Proteomes" id="UP000255265">
    <property type="component" value="Unassembled WGS sequence"/>
</dbReference>
<evidence type="ECO:0000313" key="2">
    <source>
        <dbReference type="Proteomes" id="UP000255265"/>
    </source>
</evidence>
<keyword evidence="2" id="KW-1185">Reference proteome</keyword>
<comment type="caution">
    <text evidence="1">The sequence shown here is derived from an EMBL/GenBank/DDBJ whole genome shotgun (WGS) entry which is preliminary data.</text>
</comment>
<dbReference type="RefSeq" id="WP_147284340.1">
    <property type="nucleotide sequence ID" value="NZ_QQAV01000004.1"/>
</dbReference>
<organism evidence="1 2">
    <name type="scientific">Pseudacidovorax intermedius</name>
    <dbReference type="NCBI Taxonomy" id="433924"/>
    <lineage>
        <taxon>Bacteria</taxon>
        <taxon>Pseudomonadati</taxon>
        <taxon>Pseudomonadota</taxon>
        <taxon>Betaproteobacteria</taxon>
        <taxon>Burkholderiales</taxon>
        <taxon>Comamonadaceae</taxon>
        <taxon>Pseudacidovorax</taxon>
    </lineage>
</organism>
<gene>
    <name evidence="1" type="ORF">DFR41_10410</name>
</gene>
<dbReference type="OrthoDB" id="179763at2"/>
<name>A0A370FEY5_9BURK</name>
<dbReference type="InterPro" id="IPR011009">
    <property type="entry name" value="Kinase-like_dom_sf"/>
</dbReference>
<accession>A0A370FEY5</accession>